<dbReference type="KEGG" id="brv:CFK39_15335"/>
<dbReference type="EMBL" id="CP022316">
    <property type="protein sequence ID" value="ASK66953.1"/>
    <property type="molecule type" value="Genomic_DNA"/>
</dbReference>
<evidence type="ECO:0000259" key="1">
    <source>
        <dbReference type="Pfam" id="PF25362"/>
    </source>
</evidence>
<protein>
    <recommendedName>
        <fullName evidence="1">PH domain-containing protein</fullName>
    </recommendedName>
</protein>
<dbReference type="RefSeq" id="WP_089066189.1">
    <property type="nucleotide sequence ID" value="NZ_CP022316.1"/>
</dbReference>
<dbReference type="OrthoDB" id="3826692at2"/>
<organism evidence="2 3">
    <name type="scientific">Brachybacterium avium</name>
    <dbReference type="NCBI Taxonomy" id="2017485"/>
    <lineage>
        <taxon>Bacteria</taxon>
        <taxon>Bacillati</taxon>
        <taxon>Actinomycetota</taxon>
        <taxon>Actinomycetes</taxon>
        <taxon>Micrococcales</taxon>
        <taxon>Dermabacteraceae</taxon>
        <taxon>Brachybacterium</taxon>
    </lineage>
</organism>
<accession>A0A220UGV4</accession>
<evidence type="ECO:0000313" key="2">
    <source>
        <dbReference type="EMBL" id="ASK66953.1"/>
    </source>
</evidence>
<name>A0A220UGV4_9MICO</name>
<dbReference type="Pfam" id="PF25362">
    <property type="entry name" value="bPH_11"/>
    <property type="match status" value="1"/>
</dbReference>
<feature type="domain" description="PH" evidence="1">
    <location>
        <begin position="53"/>
        <end position="157"/>
    </location>
</feature>
<dbReference type="Proteomes" id="UP000198398">
    <property type="component" value="Chromosome"/>
</dbReference>
<reference evidence="3" key="1">
    <citation type="submission" date="2017-07" db="EMBL/GenBank/DDBJ databases">
        <title>Brachybacterium sp. VR2415.</title>
        <authorList>
            <person name="Tak E.J."/>
            <person name="Bae J.-W."/>
        </authorList>
    </citation>
    <scope>NUCLEOTIDE SEQUENCE [LARGE SCALE GENOMIC DNA]</scope>
    <source>
        <strain evidence="3">VR2415</strain>
    </source>
</reference>
<evidence type="ECO:0000313" key="3">
    <source>
        <dbReference type="Proteomes" id="UP000198398"/>
    </source>
</evidence>
<sequence>MSGRLIPVLLLVVLFLAALAAMAWGWKRRGRSQQHLPVPADQTLSELGEGIAHGPVDAVYVDTVLAEQPLERIVAHGLGQRARARVSLGDGGSWRLERAGAPDLTIPAADLAEITSGPGMAGKFIGGDGLLILRWRLGDQLLDTGLRLARRTDHDLLLSRKEHA</sequence>
<proteinExistence type="predicted"/>
<dbReference type="InterPro" id="IPR057446">
    <property type="entry name" value="PH_bac"/>
</dbReference>
<dbReference type="AlphaFoldDB" id="A0A220UGV4"/>
<keyword evidence="3" id="KW-1185">Reference proteome</keyword>
<gene>
    <name evidence="2" type="ORF">CFK39_15335</name>
</gene>